<organism evidence="1 2">
    <name type="scientific">Irpex rosettiformis</name>
    <dbReference type="NCBI Taxonomy" id="378272"/>
    <lineage>
        <taxon>Eukaryota</taxon>
        <taxon>Fungi</taxon>
        <taxon>Dikarya</taxon>
        <taxon>Basidiomycota</taxon>
        <taxon>Agaricomycotina</taxon>
        <taxon>Agaricomycetes</taxon>
        <taxon>Polyporales</taxon>
        <taxon>Irpicaceae</taxon>
        <taxon>Irpex</taxon>
    </lineage>
</organism>
<evidence type="ECO:0000313" key="1">
    <source>
        <dbReference type="EMBL" id="KAI0084611.1"/>
    </source>
</evidence>
<dbReference type="EMBL" id="MU274940">
    <property type="protein sequence ID" value="KAI0084611.1"/>
    <property type="molecule type" value="Genomic_DNA"/>
</dbReference>
<gene>
    <name evidence="1" type="ORF">BDY19DRAFT_521157</name>
</gene>
<name>A0ACB8TRQ9_9APHY</name>
<accession>A0ACB8TRQ9</accession>
<sequence length="166" mass="19096">MRTRSQSKKADLESSPTLPRLADVAVQRRKLSASIKTQPRQSNKQLKAKAPKGRRKPTSIPHEACEISFDLPWESHSEGLIRISRDELARLGIEGLVGKKFSRQKGPFCCECCWKSFKGAYELKRHYGTHLLKKTFKCGTKTCNYVSAQKDNCRTHCRRLKHRFIH</sequence>
<comment type="caution">
    <text evidence="1">The sequence shown here is derived from an EMBL/GenBank/DDBJ whole genome shotgun (WGS) entry which is preliminary data.</text>
</comment>
<protein>
    <submittedName>
        <fullName evidence="1">Uncharacterized protein</fullName>
    </submittedName>
</protein>
<keyword evidence="2" id="KW-1185">Reference proteome</keyword>
<evidence type="ECO:0000313" key="2">
    <source>
        <dbReference type="Proteomes" id="UP001055072"/>
    </source>
</evidence>
<proteinExistence type="predicted"/>
<dbReference type="Proteomes" id="UP001055072">
    <property type="component" value="Unassembled WGS sequence"/>
</dbReference>
<reference evidence="1" key="1">
    <citation type="journal article" date="2021" name="Environ. Microbiol.">
        <title>Gene family expansions and transcriptome signatures uncover fungal adaptations to wood decay.</title>
        <authorList>
            <person name="Hage H."/>
            <person name="Miyauchi S."/>
            <person name="Viragh M."/>
            <person name="Drula E."/>
            <person name="Min B."/>
            <person name="Chaduli D."/>
            <person name="Navarro D."/>
            <person name="Favel A."/>
            <person name="Norest M."/>
            <person name="Lesage-Meessen L."/>
            <person name="Balint B."/>
            <person name="Merenyi Z."/>
            <person name="de Eugenio L."/>
            <person name="Morin E."/>
            <person name="Martinez A.T."/>
            <person name="Baldrian P."/>
            <person name="Stursova M."/>
            <person name="Martinez M.J."/>
            <person name="Novotny C."/>
            <person name="Magnuson J.K."/>
            <person name="Spatafora J.W."/>
            <person name="Maurice S."/>
            <person name="Pangilinan J."/>
            <person name="Andreopoulos W."/>
            <person name="LaButti K."/>
            <person name="Hundley H."/>
            <person name="Na H."/>
            <person name="Kuo A."/>
            <person name="Barry K."/>
            <person name="Lipzen A."/>
            <person name="Henrissat B."/>
            <person name="Riley R."/>
            <person name="Ahrendt S."/>
            <person name="Nagy L.G."/>
            <person name="Grigoriev I.V."/>
            <person name="Martin F."/>
            <person name="Rosso M.N."/>
        </authorList>
    </citation>
    <scope>NUCLEOTIDE SEQUENCE</scope>
    <source>
        <strain evidence="1">CBS 384.51</strain>
    </source>
</reference>